<protein>
    <submittedName>
        <fullName evidence="4">DUF1758 domain-containing protein</fullName>
    </submittedName>
</protein>
<evidence type="ECO:0000259" key="1">
    <source>
        <dbReference type="Pfam" id="PF05585"/>
    </source>
</evidence>
<dbReference type="CDD" id="cd00303">
    <property type="entry name" value="retropepsin_like"/>
    <property type="match status" value="1"/>
</dbReference>
<dbReference type="Proteomes" id="UP000271162">
    <property type="component" value="Unassembled WGS sequence"/>
</dbReference>
<reference evidence="4" key="1">
    <citation type="submission" date="2016-04" db="UniProtKB">
        <authorList>
            <consortium name="WormBaseParasite"/>
        </authorList>
    </citation>
    <scope>IDENTIFICATION</scope>
</reference>
<organism evidence="4">
    <name type="scientific">Nippostrongylus brasiliensis</name>
    <name type="common">Rat hookworm</name>
    <dbReference type="NCBI Taxonomy" id="27835"/>
    <lineage>
        <taxon>Eukaryota</taxon>
        <taxon>Metazoa</taxon>
        <taxon>Ecdysozoa</taxon>
        <taxon>Nematoda</taxon>
        <taxon>Chromadorea</taxon>
        <taxon>Rhabditida</taxon>
        <taxon>Rhabditina</taxon>
        <taxon>Rhabditomorpha</taxon>
        <taxon>Strongyloidea</taxon>
        <taxon>Heligmosomidae</taxon>
        <taxon>Nippostrongylus</taxon>
    </lineage>
</organism>
<keyword evidence="3" id="KW-1185">Reference proteome</keyword>
<evidence type="ECO:0000313" key="3">
    <source>
        <dbReference type="Proteomes" id="UP000271162"/>
    </source>
</evidence>
<dbReference type="Pfam" id="PF05585">
    <property type="entry name" value="DUF1758"/>
    <property type="match status" value="1"/>
</dbReference>
<proteinExistence type="predicted"/>
<dbReference type="InterPro" id="IPR008737">
    <property type="entry name" value="DUF1758"/>
</dbReference>
<sequence length="519" mass="59172">MAQVATAKRLLSRYGNKLDQVLESFREDSLEMIQIYLTGVEARVPAQKKPETKRNVKPKAPQKINTVVEDQEPELDTESVVFGGVHSCRDEGSRNPIFLPIGQLQAIDKLKGHLVNVSALFDSGAELSFIDSRLADKLQLKVLSDRTLSLQTFGSDHRTTKKCKLVEMTVWDANGDKQDLQLITHSILTKPLRMPPLLEEDMQLIASLGLAKPSYNNGRSIQPQVLLGCDQMWRLWSSNHHPIALPSGFHFIPTRIGSLVTGQLAHPTPVFHLRENNTKGKWDRYWCLEAKVHIVCEYDNPDKEQDKWERYWASENAGTQEFTGSEKDEKDKVGEQVWIRFNQTVERRKDGYYVRLPWKENHDPLPDNKSIAFKRLLQLDIVEEVPKGDSPTGPVIHYIAHQAVLTPHKSTTKNLYNAQWLQIRWVHVGILWYGTCLHSGARSMWYDGFLEAPSCGLLHCARSQPDGSHRPAAHQRSGGQLYSLSRTTYKHGRPTHIIRSTVSHLITPIMLYFPILMFI</sequence>
<dbReference type="Gene3D" id="2.40.70.10">
    <property type="entry name" value="Acid Proteases"/>
    <property type="match status" value="1"/>
</dbReference>
<evidence type="ECO:0000313" key="4">
    <source>
        <dbReference type="WBParaSite" id="NBR_0000960501-mRNA-1"/>
    </source>
</evidence>
<evidence type="ECO:0000313" key="2">
    <source>
        <dbReference type="EMBL" id="VDL73195.1"/>
    </source>
</evidence>
<dbReference type="InterPro" id="IPR021109">
    <property type="entry name" value="Peptidase_aspartic_dom_sf"/>
</dbReference>
<name>A0A0N4Y1T3_NIPBR</name>
<dbReference type="AlphaFoldDB" id="A0A0N4Y1T3"/>
<dbReference type="WBParaSite" id="NBR_0000960501-mRNA-1">
    <property type="protein sequence ID" value="NBR_0000960501-mRNA-1"/>
    <property type="gene ID" value="NBR_0000960501"/>
</dbReference>
<dbReference type="EMBL" id="UYSL01020166">
    <property type="protein sequence ID" value="VDL73195.1"/>
    <property type="molecule type" value="Genomic_DNA"/>
</dbReference>
<accession>A0A0N4Y1T3</accession>
<gene>
    <name evidence="2" type="ORF">NBR_LOCUS9606</name>
</gene>
<reference evidence="2 3" key="2">
    <citation type="submission" date="2018-11" db="EMBL/GenBank/DDBJ databases">
        <authorList>
            <consortium name="Pathogen Informatics"/>
        </authorList>
    </citation>
    <scope>NUCLEOTIDE SEQUENCE [LARGE SCALE GENOMIC DNA]</scope>
</reference>
<feature type="domain" description="DUF1758" evidence="1">
    <location>
        <begin position="119"/>
        <end position="263"/>
    </location>
</feature>